<feature type="region of interest" description="Disordered" evidence="1">
    <location>
        <begin position="1"/>
        <end position="24"/>
    </location>
</feature>
<dbReference type="EMBL" id="JAMYWD010000004">
    <property type="protein sequence ID" value="KAJ4973958.1"/>
    <property type="molecule type" value="Genomic_DNA"/>
</dbReference>
<dbReference type="Proteomes" id="UP001141806">
    <property type="component" value="Unassembled WGS sequence"/>
</dbReference>
<accession>A0A9Q0KNQ3</accession>
<protein>
    <submittedName>
        <fullName evidence="2">Uncharacterized protein</fullName>
    </submittedName>
</protein>
<dbReference type="AlphaFoldDB" id="A0A9Q0KNQ3"/>
<name>A0A9Q0KNQ3_9MAGN</name>
<proteinExistence type="predicted"/>
<sequence length="113" mass="12553">MMEESGETTFQMSTKIHTRGPCRRKECSENENALGNCLNVESLPHATIMPQNRLFDLSLTPVLSPTTGSSTPLPSSALTQVATFGSCPFEHPDKSLSFYTSWRKKKLTGFLNR</sequence>
<organism evidence="2 3">
    <name type="scientific">Protea cynaroides</name>
    <dbReference type="NCBI Taxonomy" id="273540"/>
    <lineage>
        <taxon>Eukaryota</taxon>
        <taxon>Viridiplantae</taxon>
        <taxon>Streptophyta</taxon>
        <taxon>Embryophyta</taxon>
        <taxon>Tracheophyta</taxon>
        <taxon>Spermatophyta</taxon>
        <taxon>Magnoliopsida</taxon>
        <taxon>Proteales</taxon>
        <taxon>Proteaceae</taxon>
        <taxon>Protea</taxon>
    </lineage>
</organism>
<gene>
    <name evidence="2" type="ORF">NE237_007132</name>
</gene>
<evidence type="ECO:0000313" key="2">
    <source>
        <dbReference type="EMBL" id="KAJ4973958.1"/>
    </source>
</evidence>
<evidence type="ECO:0000256" key="1">
    <source>
        <dbReference type="SAM" id="MobiDB-lite"/>
    </source>
</evidence>
<evidence type="ECO:0000313" key="3">
    <source>
        <dbReference type="Proteomes" id="UP001141806"/>
    </source>
</evidence>
<keyword evidence="3" id="KW-1185">Reference proteome</keyword>
<comment type="caution">
    <text evidence="2">The sequence shown here is derived from an EMBL/GenBank/DDBJ whole genome shotgun (WGS) entry which is preliminary data.</text>
</comment>
<reference evidence="2" key="1">
    <citation type="journal article" date="2023" name="Plant J.">
        <title>The genome of the king protea, Protea cynaroides.</title>
        <authorList>
            <person name="Chang J."/>
            <person name="Duong T.A."/>
            <person name="Schoeman C."/>
            <person name="Ma X."/>
            <person name="Roodt D."/>
            <person name="Barker N."/>
            <person name="Li Z."/>
            <person name="Van de Peer Y."/>
            <person name="Mizrachi E."/>
        </authorList>
    </citation>
    <scope>NUCLEOTIDE SEQUENCE</scope>
    <source>
        <tissue evidence="2">Young leaves</tissue>
    </source>
</reference>